<reference evidence="2" key="2">
    <citation type="journal article" date="2023" name="IMA Fungus">
        <title>Comparative genomic study of the Penicillium genus elucidates a diverse pangenome and 15 lateral gene transfer events.</title>
        <authorList>
            <person name="Petersen C."/>
            <person name="Sorensen T."/>
            <person name="Nielsen M.R."/>
            <person name="Sondergaard T.E."/>
            <person name="Sorensen J.L."/>
            <person name="Fitzpatrick D.A."/>
            <person name="Frisvad J.C."/>
            <person name="Nielsen K.L."/>
        </authorList>
    </citation>
    <scope>NUCLEOTIDE SEQUENCE</scope>
    <source>
        <strain evidence="2">IBT 29677</strain>
    </source>
</reference>
<proteinExistence type="predicted"/>
<name>A0A9W9WCF0_9EURO</name>
<organism evidence="2 3">
    <name type="scientific">Penicillium cosmopolitanum</name>
    <dbReference type="NCBI Taxonomy" id="1131564"/>
    <lineage>
        <taxon>Eukaryota</taxon>
        <taxon>Fungi</taxon>
        <taxon>Dikarya</taxon>
        <taxon>Ascomycota</taxon>
        <taxon>Pezizomycotina</taxon>
        <taxon>Eurotiomycetes</taxon>
        <taxon>Eurotiomycetidae</taxon>
        <taxon>Eurotiales</taxon>
        <taxon>Aspergillaceae</taxon>
        <taxon>Penicillium</taxon>
    </lineage>
</organism>
<evidence type="ECO:0000313" key="2">
    <source>
        <dbReference type="EMBL" id="KAJ5414876.1"/>
    </source>
</evidence>
<dbReference type="RefSeq" id="XP_056494722.1">
    <property type="nucleotide sequence ID" value="XM_056624857.1"/>
</dbReference>
<evidence type="ECO:0000259" key="1">
    <source>
        <dbReference type="Pfam" id="PF25000"/>
    </source>
</evidence>
<dbReference type="SMART" id="SM00028">
    <property type="entry name" value="TPR"/>
    <property type="match status" value="4"/>
</dbReference>
<dbReference type="OrthoDB" id="6161812at2759"/>
<comment type="caution">
    <text evidence="2">The sequence shown here is derived from an EMBL/GenBank/DDBJ whole genome shotgun (WGS) entry which is preliminary data.</text>
</comment>
<dbReference type="Proteomes" id="UP001147747">
    <property type="component" value="Unassembled WGS sequence"/>
</dbReference>
<sequence>MNVFPSALVFFGTPLNAKNTAQLKSAIRGCATAELQMDTGKKDRVNSEMLKDIEDSFEELRKKNLQILSFYETEPCKYRARALFRVAEKQKVIVNGEIAKFENSRVTPVKRNHHSVAALNRQSFETLLAFVDKFLSSLPEKGYPWLLIFDNAADRQVITKYWPRGSAQGRILLTTRDPVFAGRDFAGAGLELREFDEDAAVGMLLSHLDEDLRRPNDEAEARVVVQHLGCLPLGIQACIGLMNGNRSPLRFYSEQWGHVRSVLEEASQNDVSTPYASYEKALDMTFLEALDGLDSNSREMIELFSLLDPDKIQEEIFSRETVKVRLGNPGYVKDRVKCIGKLLKGLIGRNEMMADDEFRSFNMHRVLKVCTQLHMSSSSSQESFKSATVALSEVISNGWELDWPKIRTQYTNYFPHVQSIHDFYNEIEAGADVDEFNVPLSFIELLRKGAWLCYKRSLFGLGIPLLDTGERILTSQGGHSRLIGDGNATIIETVQLYYARACIETEVGNFSSSLKYFKLGLHWFDEGTRRGITGIPTRLQTEECLYGGIANSLNGLGRQTEAEQVYYKCISLKQPNDTDPVYDVNLNRCLWSQGSSRYDEAAKNLLGIIEQREKDFGQPEDTEDYVPGHAFYVLGNIRVGQGLLDEAYELHLKTVRNWEVTFGTAHHKTADAYHKIGWHLSRMGEDEKARDYLQAALDIYQSGSDQGFRKGEIARTMYKKGCVLRLLGELGTAQNVLQKAKSLRKELIGMDDDRMNDESAFDELVSLWAR</sequence>
<dbReference type="Pfam" id="PF13424">
    <property type="entry name" value="TPR_12"/>
    <property type="match status" value="1"/>
</dbReference>
<dbReference type="SUPFAM" id="SSF52540">
    <property type="entry name" value="P-loop containing nucleoside triphosphate hydrolases"/>
    <property type="match status" value="1"/>
</dbReference>
<dbReference type="AlphaFoldDB" id="A0A9W9WCF0"/>
<keyword evidence="3" id="KW-1185">Reference proteome</keyword>
<accession>A0A9W9WCF0</accession>
<dbReference type="Gene3D" id="1.25.40.10">
    <property type="entry name" value="Tetratricopeptide repeat domain"/>
    <property type="match status" value="1"/>
</dbReference>
<dbReference type="Pfam" id="PF13181">
    <property type="entry name" value="TPR_8"/>
    <property type="match status" value="1"/>
</dbReference>
<gene>
    <name evidence="2" type="ORF">N7509_000210</name>
</gene>
<dbReference type="InterPro" id="IPR056681">
    <property type="entry name" value="DUF7779"/>
</dbReference>
<dbReference type="InterPro" id="IPR011990">
    <property type="entry name" value="TPR-like_helical_dom_sf"/>
</dbReference>
<dbReference type="Pfam" id="PF25000">
    <property type="entry name" value="DUF7779"/>
    <property type="match status" value="1"/>
</dbReference>
<evidence type="ECO:0000313" key="3">
    <source>
        <dbReference type="Proteomes" id="UP001147747"/>
    </source>
</evidence>
<feature type="domain" description="DUF7779" evidence="1">
    <location>
        <begin position="289"/>
        <end position="378"/>
    </location>
</feature>
<dbReference type="GeneID" id="81363837"/>
<protein>
    <recommendedName>
        <fullName evidence="1">DUF7779 domain-containing protein</fullName>
    </recommendedName>
</protein>
<dbReference type="InterPro" id="IPR027417">
    <property type="entry name" value="P-loop_NTPase"/>
</dbReference>
<reference evidence="2" key="1">
    <citation type="submission" date="2022-12" db="EMBL/GenBank/DDBJ databases">
        <authorList>
            <person name="Petersen C."/>
        </authorList>
    </citation>
    <scope>NUCLEOTIDE SEQUENCE</scope>
    <source>
        <strain evidence="2">IBT 29677</strain>
    </source>
</reference>
<dbReference type="InterPro" id="IPR019734">
    <property type="entry name" value="TPR_rpt"/>
</dbReference>
<dbReference type="PANTHER" id="PTHR35205:SF1">
    <property type="entry name" value="ZU5 DOMAIN-CONTAINING PROTEIN"/>
    <property type="match status" value="1"/>
</dbReference>
<dbReference type="EMBL" id="JAPZBU010000002">
    <property type="protein sequence ID" value="KAJ5414876.1"/>
    <property type="molecule type" value="Genomic_DNA"/>
</dbReference>
<dbReference type="SUPFAM" id="SSF48452">
    <property type="entry name" value="TPR-like"/>
    <property type="match status" value="2"/>
</dbReference>
<dbReference type="PANTHER" id="PTHR35205">
    <property type="entry name" value="NB-ARC AND TPR DOMAIN PROTEIN"/>
    <property type="match status" value="1"/>
</dbReference>